<feature type="region of interest" description="Disordered" evidence="1">
    <location>
        <begin position="1"/>
        <end position="91"/>
    </location>
</feature>
<evidence type="ECO:0000259" key="2">
    <source>
        <dbReference type="PROSITE" id="PS50048"/>
    </source>
</evidence>
<feature type="region of interest" description="Disordered" evidence="1">
    <location>
        <begin position="216"/>
        <end position="294"/>
    </location>
</feature>
<dbReference type="OrthoDB" id="39175at2759"/>
<name>A0A0D0APA0_9AGAR</name>
<dbReference type="Gene3D" id="4.10.240.10">
    <property type="entry name" value="Zn(2)-C6 fungal-type DNA-binding domain"/>
    <property type="match status" value="1"/>
</dbReference>
<feature type="region of interest" description="Disordered" evidence="1">
    <location>
        <begin position="115"/>
        <end position="156"/>
    </location>
</feature>
<feature type="compositionally biased region" description="Basic residues" evidence="1">
    <location>
        <begin position="332"/>
        <end position="349"/>
    </location>
</feature>
<feature type="domain" description="Zn(2)-C6 fungal-type" evidence="2">
    <location>
        <begin position="298"/>
        <end position="329"/>
    </location>
</feature>
<dbReference type="HOGENOM" id="CLU_527908_0_0_1"/>
<dbReference type="Pfam" id="PF00172">
    <property type="entry name" value="Zn_clus"/>
    <property type="match status" value="1"/>
</dbReference>
<keyword evidence="4" id="KW-1185">Reference proteome</keyword>
<sequence>MESSQRSALPTSLIPHLYSAPQTSRDRTTLPQSGEEDNSSPIQDNPRSASPFLLRPIPSPPPSTRRYPSYDSTQEMRLPSAAVPSIRGDPAFYPPRQSYNYPNMDIHQPYINTAPPSTWREDEPSHRDFYTESRERLPQREAPDSYRYSDHYPQHQPRHNFARDIEHYQDYAAYSQVHGMDSILRAPRSVPEGVYSAGQQDMYIVSSHLAHQSSPQSALARGWGPPPSSASDGSDYATSAYPSLPPVHESRYSPEPDDDGDGEYLPPGHRSSQKRKLESSEQQGPSNRPKGAKKTLIACDFCRGRKLRCDGTRPSCWNCRSRENQSCVYQSHPRRRGPGKAPKGQRRKKAADASVSDPEQRSRLSERYGDDFDMGPGMGQQLPSISFPPSLPQAGLILPLPRMAEAELPLDMELPHSQDENGSSQQQQQGYLKGPPRDKSI</sequence>
<dbReference type="GO" id="GO:0000981">
    <property type="term" value="F:DNA-binding transcription factor activity, RNA polymerase II-specific"/>
    <property type="evidence" value="ECO:0007669"/>
    <property type="project" value="InterPro"/>
</dbReference>
<feature type="compositionally biased region" description="Polar residues" evidence="1">
    <location>
        <begin position="1"/>
        <end position="10"/>
    </location>
</feature>
<dbReference type="EMBL" id="KN834849">
    <property type="protein sequence ID" value="KIK52070.1"/>
    <property type="molecule type" value="Genomic_DNA"/>
</dbReference>
<dbReference type="InterPro" id="IPR001138">
    <property type="entry name" value="Zn2Cys6_DnaBD"/>
</dbReference>
<proteinExistence type="predicted"/>
<dbReference type="InterPro" id="IPR036864">
    <property type="entry name" value="Zn2-C6_fun-type_DNA-bd_sf"/>
</dbReference>
<feature type="compositionally biased region" description="Basic and acidic residues" evidence="1">
    <location>
        <begin position="358"/>
        <end position="370"/>
    </location>
</feature>
<dbReference type="GO" id="GO:0045944">
    <property type="term" value="P:positive regulation of transcription by RNA polymerase II"/>
    <property type="evidence" value="ECO:0007669"/>
    <property type="project" value="TreeGrafter"/>
</dbReference>
<dbReference type="SUPFAM" id="SSF57701">
    <property type="entry name" value="Zn2/Cys6 DNA-binding domain"/>
    <property type="match status" value="1"/>
</dbReference>
<organism evidence="3 4">
    <name type="scientific">Collybiopsis luxurians FD-317 M1</name>
    <dbReference type="NCBI Taxonomy" id="944289"/>
    <lineage>
        <taxon>Eukaryota</taxon>
        <taxon>Fungi</taxon>
        <taxon>Dikarya</taxon>
        <taxon>Basidiomycota</taxon>
        <taxon>Agaricomycotina</taxon>
        <taxon>Agaricomycetes</taxon>
        <taxon>Agaricomycetidae</taxon>
        <taxon>Agaricales</taxon>
        <taxon>Marasmiineae</taxon>
        <taxon>Omphalotaceae</taxon>
        <taxon>Collybiopsis</taxon>
        <taxon>Collybiopsis luxurians</taxon>
    </lineage>
</organism>
<evidence type="ECO:0000256" key="1">
    <source>
        <dbReference type="SAM" id="MobiDB-lite"/>
    </source>
</evidence>
<evidence type="ECO:0000313" key="4">
    <source>
        <dbReference type="Proteomes" id="UP000053593"/>
    </source>
</evidence>
<dbReference type="InterPro" id="IPR052783">
    <property type="entry name" value="Metabolic/Drug-Res_Regulator"/>
</dbReference>
<dbReference type="Proteomes" id="UP000053593">
    <property type="component" value="Unassembled WGS sequence"/>
</dbReference>
<feature type="region of interest" description="Disordered" evidence="1">
    <location>
        <begin position="408"/>
        <end position="441"/>
    </location>
</feature>
<gene>
    <name evidence="3" type="ORF">GYMLUDRAFT_373199</name>
</gene>
<dbReference type="PANTHER" id="PTHR47655">
    <property type="entry name" value="QUINIC ACID UTILIZATION ACTIVATOR"/>
    <property type="match status" value="1"/>
</dbReference>
<dbReference type="GO" id="GO:0008270">
    <property type="term" value="F:zinc ion binding"/>
    <property type="evidence" value="ECO:0007669"/>
    <property type="project" value="InterPro"/>
</dbReference>
<dbReference type="AlphaFoldDB" id="A0A0D0APA0"/>
<feature type="region of interest" description="Disordered" evidence="1">
    <location>
        <begin position="325"/>
        <end position="395"/>
    </location>
</feature>
<dbReference type="SMART" id="SM00066">
    <property type="entry name" value="GAL4"/>
    <property type="match status" value="1"/>
</dbReference>
<protein>
    <recommendedName>
        <fullName evidence="2">Zn(2)-C6 fungal-type domain-containing protein</fullName>
    </recommendedName>
</protein>
<accession>A0A0D0APA0</accession>
<evidence type="ECO:0000313" key="3">
    <source>
        <dbReference type="EMBL" id="KIK52070.1"/>
    </source>
</evidence>
<dbReference type="PROSITE" id="PS00463">
    <property type="entry name" value="ZN2_CY6_FUNGAL_1"/>
    <property type="match status" value="1"/>
</dbReference>
<dbReference type="CDD" id="cd00067">
    <property type="entry name" value="GAL4"/>
    <property type="match status" value="1"/>
</dbReference>
<dbReference type="PROSITE" id="PS50048">
    <property type="entry name" value="ZN2_CY6_FUNGAL_2"/>
    <property type="match status" value="1"/>
</dbReference>
<feature type="compositionally biased region" description="Polar residues" evidence="1">
    <location>
        <begin position="39"/>
        <end position="48"/>
    </location>
</feature>
<reference evidence="3 4" key="1">
    <citation type="submission" date="2014-04" db="EMBL/GenBank/DDBJ databases">
        <title>Evolutionary Origins and Diversification of the Mycorrhizal Mutualists.</title>
        <authorList>
            <consortium name="DOE Joint Genome Institute"/>
            <consortium name="Mycorrhizal Genomics Consortium"/>
            <person name="Kohler A."/>
            <person name="Kuo A."/>
            <person name="Nagy L.G."/>
            <person name="Floudas D."/>
            <person name="Copeland A."/>
            <person name="Barry K.W."/>
            <person name="Cichocki N."/>
            <person name="Veneault-Fourrey C."/>
            <person name="LaButti K."/>
            <person name="Lindquist E.A."/>
            <person name="Lipzen A."/>
            <person name="Lundell T."/>
            <person name="Morin E."/>
            <person name="Murat C."/>
            <person name="Riley R."/>
            <person name="Ohm R."/>
            <person name="Sun H."/>
            <person name="Tunlid A."/>
            <person name="Henrissat B."/>
            <person name="Grigoriev I.V."/>
            <person name="Hibbett D.S."/>
            <person name="Martin F."/>
        </authorList>
    </citation>
    <scope>NUCLEOTIDE SEQUENCE [LARGE SCALE GENOMIC DNA]</scope>
    <source>
        <strain evidence="3 4">FD-317 M1</strain>
    </source>
</reference>
<feature type="compositionally biased region" description="Basic and acidic residues" evidence="1">
    <location>
        <begin position="119"/>
        <end position="153"/>
    </location>
</feature>
<dbReference type="PANTHER" id="PTHR47655:SF2">
    <property type="entry name" value="QUINIC ACID UTILIZATION ACTIVATOR"/>
    <property type="match status" value="1"/>
</dbReference>